<reference evidence="1 2" key="1">
    <citation type="submission" date="2022-12" db="EMBL/GenBank/DDBJ databases">
        <title>Chromosome-level genome of Tegillarca granosa.</title>
        <authorList>
            <person name="Kim J."/>
        </authorList>
    </citation>
    <scope>NUCLEOTIDE SEQUENCE [LARGE SCALE GENOMIC DNA]</scope>
    <source>
        <strain evidence="1">Teg-2019</strain>
        <tissue evidence="1">Adductor muscle</tissue>
    </source>
</reference>
<keyword evidence="2" id="KW-1185">Reference proteome</keyword>
<comment type="caution">
    <text evidence="1">The sequence shown here is derived from an EMBL/GenBank/DDBJ whole genome shotgun (WGS) entry which is preliminary data.</text>
</comment>
<sequence length="95" mass="11216">MFVVYLYNNYNIFAWTLEGPRSRILVTSSEVEKSSWAIWNDFYKKQFTLVLRKNTCNFRKTWKLSPATTKTVNDKDVPFQELVLKDKSTKLTLAV</sequence>
<evidence type="ECO:0000313" key="2">
    <source>
        <dbReference type="Proteomes" id="UP001217089"/>
    </source>
</evidence>
<dbReference type="EMBL" id="JARBDR010000917">
    <property type="protein sequence ID" value="KAJ8303278.1"/>
    <property type="molecule type" value="Genomic_DNA"/>
</dbReference>
<name>A0ABQ9EDA4_TEGGR</name>
<evidence type="ECO:0000313" key="1">
    <source>
        <dbReference type="EMBL" id="KAJ8303278.1"/>
    </source>
</evidence>
<gene>
    <name evidence="1" type="ORF">KUTeg_019674</name>
</gene>
<dbReference type="Proteomes" id="UP001217089">
    <property type="component" value="Unassembled WGS sequence"/>
</dbReference>
<protein>
    <submittedName>
        <fullName evidence="1">Uncharacterized protein</fullName>
    </submittedName>
</protein>
<accession>A0ABQ9EDA4</accession>
<organism evidence="1 2">
    <name type="scientific">Tegillarca granosa</name>
    <name type="common">Malaysian cockle</name>
    <name type="synonym">Anadara granosa</name>
    <dbReference type="NCBI Taxonomy" id="220873"/>
    <lineage>
        <taxon>Eukaryota</taxon>
        <taxon>Metazoa</taxon>
        <taxon>Spiralia</taxon>
        <taxon>Lophotrochozoa</taxon>
        <taxon>Mollusca</taxon>
        <taxon>Bivalvia</taxon>
        <taxon>Autobranchia</taxon>
        <taxon>Pteriomorphia</taxon>
        <taxon>Arcoida</taxon>
        <taxon>Arcoidea</taxon>
        <taxon>Arcidae</taxon>
        <taxon>Tegillarca</taxon>
    </lineage>
</organism>
<proteinExistence type="predicted"/>